<dbReference type="GO" id="GO:0000776">
    <property type="term" value="C:kinetochore"/>
    <property type="evidence" value="ECO:0007669"/>
    <property type="project" value="TreeGrafter"/>
</dbReference>
<feature type="compositionally biased region" description="Low complexity" evidence="7">
    <location>
        <begin position="581"/>
        <end position="597"/>
    </location>
</feature>
<feature type="region of interest" description="Disordered" evidence="7">
    <location>
        <begin position="405"/>
        <end position="426"/>
    </location>
</feature>
<proteinExistence type="inferred from homology"/>
<evidence type="ECO:0000313" key="10">
    <source>
        <dbReference type="Proteomes" id="UP000311382"/>
    </source>
</evidence>
<organism evidence="9 10">
    <name type="scientific">Rhodotorula diobovata</name>
    <dbReference type="NCBI Taxonomy" id="5288"/>
    <lineage>
        <taxon>Eukaryota</taxon>
        <taxon>Fungi</taxon>
        <taxon>Dikarya</taxon>
        <taxon>Basidiomycota</taxon>
        <taxon>Pucciniomycotina</taxon>
        <taxon>Microbotryomycetes</taxon>
        <taxon>Sporidiobolales</taxon>
        <taxon>Sporidiobolaceae</taxon>
        <taxon>Rhodotorula</taxon>
    </lineage>
</organism>
<feature type="compositionally biased region" description="Polar residues" evidence="7">
    <location>
        <begin position="516"/>
        <end position="533"/>
    </location>
</feature>
<gene>
    <name evidence="9" type="ORF">DMC30DRAFT_444792</name>
</gene>
<evidence type="ECO:0000256" key="4">
    <source>
        <dbReference type="ARBA" id="ARBA00022701"/>
    </source>
</evidence>
<feature type="compositionally biased region" description="Low complexity" evidence="7">
    <location>
        <begin position="467"/>
        <end position="510"/>
    </location>
</feature>
<feature type="compositionally biased region" description="Low complexity" evidence="7">
    <location>
        <begin position="534"/>
        <end position="556"/>
    </location>
</feature>
<feature type="compositionally biased region" description="Polar residues" evidence="7">
    <location>
        <begin position="247"/>
        <end position="256"/>
    </location>
</feature>
<evidence type="ECO:0000313" key="9">
    <source>
        <dbReference type="EMBL" id="TNY23006.1"/>
    </source>
</evidence>
<feature type="compositionally biased region" description="Low complexity" evidence="7">
    <location>
        <begin position="325"/>
        <end position="339"/>
    </location>
</feature>
<evidence type="ECO:0000256" key="6">
    <source>
        <dbReference type="ARBA" id="ARBA00023212"/>
    </source>
</evidence>
<dbReference type="GO" id="GO:0007020">
    <property type="term" value="P:microtubule nucleation"/>
    <property type="evidence" value="ECO:0007669"/>
    <property type="project" value="TreeGrafter"/>
</dbReference>
<evidence type="ECO:0000256" key="3">
    <source>
        <dbReference type="ARBA" id="ARBA00022490"/>
    </source>
</evidence>
<dbReference type="InterPro" id="IPR033494">
    <property type="entry name" value="NUDE"/>
</dbReference>
<dbReference type="GO" id="GO:0005871">
    <property type="term" value="C:kinesin complex"/>
    <property type="evidence" value="ECO:0007669"/>
    <property type="project" value="TreeGrafter"/>
</dbReference>
<name>A0A5C5G360_9BASI</name>
<comment type="caution">
    <text evidence="9">The sequence shown here is derived from an EMBL/GenBank/DDBJ whole genome shotgun (WGS) entry which is preliminary data.</text>
</comment>
<keyword evidence="6" id="KW-0206">Cytoskeleton</keyword>
<dbReference type="GO" id="GO:0008017">
    <property type="term" value="F:microtubule binding"/>
    <property type="evidence" value="ECO:0007669"/>
    <property type="project" value="InterPro"/>
</dbReference>
<evidence type="ECO:0000256" key="7">
    <source>
        <dbReference type="SAM" id="MobiDB-lite"/>
    </source>
</evidence>
<dbReference type="PANTHER" id="PTHR10921">
    <property type="entry name" value="NUCLEAR DISTRIBUTION PROTEIN NUDE HOMOLOG 1"/>
    <property type="match status" value="1"/>
</dbReference>
<evidence type="ECO:0000256" key="1">
    <source>
        <dbReference type="ARBA" id="ARBA00004245"/>
    </source>
</evidence>
<dbReference type="GO" id="GO:0047496">
    <property type="term" value="P:vesicle transport along microtubule"/>
    <property type="evidence" value="ECO:0007669"/>
    <property type="project" value="TreeGrafter"/>
</dbReference>
<sequence length="665" mass="68786">MADDGQEPSFDSDAAALAHFRDRCRSLQSQLATAEHDILDFTESSKELQAELEQELERVEAAEKSIRRDLDDARNAADDWRAKYTGALRDHTQTMSHMQRELETLRATEKSLRARVRDMELDNDDLEKSEREKDSSLQDLESRYNKALERIALLEEELVTKAQLDEEVQRLKDELREVNEELSFTRTQLAAAPPAPYSAPSSVPPTPVEPESPSPFPSSSAASPSDDDTPRRRTPSPTPPDSPSPSIELTNPTPLLSSRIRPSAAAAMSPPPSSARSSPSKIARSTSFSALPPSSPAPFRAPLVHGAPPLARSTRTAHLARTGASGLTSSPSTPNLSSPAKTRPGPAGFGTPSSSSSSRLPQSPARGIPRTDTATMIRDMQQMTTRVRALTSRLDQRRVGVMRGSAIPRMGSPTGAGAGTAGGGMARSATMRGLGGAAVGAAPAGMRPPSRLGAAAAGGDAVRESSRPASRSSNLRASLAPSGARPPSRVGSSSLSASSAASLSRPASPAMGMPSRSPTPTQSGGASLRTSTRPGSALGRSLGPSASSSGSGAGASQVRRPGSAAGHNPPVAGLSRSVHGRSGSAASSTSGRSTPSSLPMGPPPRRPGSALSHHPGDRGAGAAGKTTRRVSGGFGLLGRSMRRRSTAGEGGAEPVPPLPSGVRGA</sequence>
<feature type="compositionally biased region" description="Low complexity" evidence="7">
    <location>
        <begin position="257"/>
        <end position="303"/>
    </location>
</feature>
<keyword evidence="4" id="KW-0493">Microtubule</keyword>
<comment type="similarity">
    <text evidence="2">Belongs to the nudE family.</text>
</comment>
<dbReference type="EMBL" id="SOZI01000017">
    <property type="protein sequence ID" value="TNY23006.1"/>
    <property type="molecule type" value="Genomic_DNA"/>
</dbReference>
<accession>A0A5C5G360</accession>
<dbReference type="AlphaFoldDB" id="A0A5C5G360"/>
<evidence type="ECO:0000256" key="5">
    <source>
        <dbReference type="ARBA" id="ARBA00023054"/>
    </source>
</evidence>
<keyword evidence="5" id="KW-0175">Coiled coil</keyword>
<comment type="subcellular location">
    <subcellularLocation>
        <location evidence="1">Cytoplasm</location>
        <location evidence="1">Cytoskeleton</location>
    </subcellularLocation>
</comment>
<feature type="region of interest" description="Disordered" evidence="7">
    <location>
        <begin position="441"/>
        <end position="665"/>
    </location>
</feature>
<dbReference type="Pfam" id="PF04880">
    <property type="entry name" value="NUDE_C"/>
    <property type="match status" value="1"/>
</dbReference>
<dbReference type="GO" id="GO:0005874">
    <property type="term" value="C:microtubule"/>
    <property type="evidence" value="ECO:0007669"/>
    <property type="project" value="UniProtKB-KW"/>
</dbReference>
<keyword evidence="3" id="KW-0963">Cytoplasm</keyword>
<dbReference type="OrthoDB" id="5877028at2759"/>
<evidence type="ECO:0000256" key="2">
    <source>
        <dbReference type="ARBA" id="ARBA00007429"/>
    </source>
</evidence>
<dbReference type="GO" id="GO:0051642">
    <property type="term" value="P:centrosome localization"/>
    <property type="evidence" value="ECO:0007669"/>
    <property type="project" value="TreeGrafter"/>
</dbReference>
<feature type="compositionally biased region" description="Pro residues" evidence="7">
    <location>
        <begin position="193"/>
        <end position="216"/>
    </location>
</feature>
<dbReference type="PANTHER" id="PTHR10921:SF1">
    <property type="entry name" value="NUCLEAR DISTRIBUTION PROTEIN NUDE HOMOLOG"/>
    <property type="match status" value="1"/>
</dbReference>
<dbReference type="InterPro" id="IPR006964">
    <property type="entry name" value="NUDE_dom"/>
</dbReference>
<feature type="domain" description="NUDE" evidence="8">
    <location>
        <begin position="136"/>
        <end position="287"/>
    </location>
</feature>
<protein>
    <recommendedName>
        <fullName evidence="8">NUDE domain-containing protein</fullName>
    </recommendedName>
</protein>
<reference evidence="9 10" key="1">
    <citation type="submission" date="2019-03" db="EMBL/GenBank/DDBJ databases">
        <title>Rhodosporidium diobovatum UCD-FST 08-225 genome sequencing, assembly, and annotation.</title>
        <authorList>
            <person name="Fakankun I.U."/>
            <person name="Fristensky B."/>
            <person name="Levin D.B."/>
        </authorList>
    </citation>
    <scope>NUCLEOTIDE SEQUENCE [LARGE SCALE GENOMIC DNA]</scope>
    <source>
        <strain evidence="9 10">UCD-FST 08-225</strain>
    </source>
</reference>
<dbReference type="GO" id="GO:0000132">
    <property type="term" value="P:establishment of mitotic spindle orientation"/>
    <property type="evidence" value="ECO:0007669"/>
    <property type="project" value="TreeGrafter"/>
</dbReference>
<evidence type="ECO:0000259" key="8">
    <source>
        <dbReference type="Pfam" id="PF04880"/>
    </source>
</evidence>
<feature type="compositionally biased region" description="Gly residues" evidence="7">
    <location>
        <begin position="414"/>
        <end position="425"/>
    </location>
</feature>
<dbReference type="GO" id="GO:0007059">
    <property type="term" value="P:chromosome segregation"/>
    <property type="evidence" value="ECO:0007669"/>
    <property type="project" value="TreeGrafter"/>
</dbReference>
<feature type="region of interest" description="Disordered" evidence="7">
    <location>
        <begin position="186"/>
        <end position="375"/>
    </location>
</feature>
<keyword evidence="10" id="KW-1185">Reference proteome</keyword>
<dbReference type="STRING" id="5288.A0A5C5G360"/>
<dbReference type="Gene3D" id="6.10.250.1080">
    <property type="match status" value="1"/>
</dbReference>
<dbReference type="Proteomes" id="UP000311382">
    <property type="component" value="Unassembled WGS sequence"/>
</dbReference>